<dbReference type="PANTHER" id="PTHR12589">
    <property type="entry name" value="PYRUVOYL TETRAHYDROBIOPTERIN SYNTHASE"/>
    <property type="match status" value="1"/>
</dbReference>
<keyword evidence="6 9" id="KW-0862">Zinc</keyword>
<dbReference type="FunFam" id="3.30.479.10:FF:000001">
    <property type="entry name" value="6-carboxy-5,6,7,8-tetrahydropterin synthase"/>
    <property type="match status" value="1"/>
</dbReference>
<evidence type="ECO:0000256" key="10">
    <source>
        <dbReference type="PIRSR" id="PIRSR006113-1"/>
    </source>
</evidence>
<comment type="cofactor">
    <cofactor evidence="9 11">
        <name>Zn(2+)</name>
        <dbReference type="ChEBI" id="CHEBI:29105"/>
    </cofactor>
    <text evidence="9 11">Binds 1 zinc ion per subunit.</text>
</comment>
<comment type="pathway">
    <text evidence="1 9">Purine metabolism; 7-cyano-7-deazaguanine biosynthesis.</text>
</comment>
<name>A0A832I3D7_UNCEI</name>
<evidence type="ECO:0000256" key="4">
    <source>
        <dbReference type="ARBA" id="ARBA00022723"/>
    </source>
</evidence>
<evidence type="ECO:0000313" key="12">
    <source>
        <dbReference type="EMBL" id="HGZ44064.1"/>
    </source>
</evidence>
<evidence type="ECO:0000256" key="3">
    <source>
        <dbReference type="ARBA" id="ARBA00018141"/>
    </source>
</evidence>
<dbReference type="GO" id="GO:0070497">
    <property type="term" value="F:6-carboxytetrahydropterin synthase activity"/>
    <property type="evidence" value="ECO:0007669"/>
    <property type="project" value="UniProtKB-EC"/>
</dbReference>
<evidence type="ECO:0000256" key="8">
    <source>
        <dbReference type="ARBA" id="ARBA00048807"/>
    </source>
</evidence>
<dbReference type="GO" id="GO:0008616">
    <property type="term" value="P:tRNA queuosine(34) biosynthetic process"/>
    <property type="evidence" value="ECO:0007669"/>
    <property type="project" value="UniProtKB-KW"/>
</dbReference>
<dbReference type="NCBIfam" id="TIGR03367">
    <property type="entry name" value="queuosine_QueD"/>
    <property type="match status" value="1"/>
</dbReference>
<accession>A0A832I3D7</accession>
<evidence type="ECO:0000256" key="2">
    <source>
        <dbReference type="ARBA" id="ARBA00008900"/>
    </source>
</evidence>
<dbReference type="EMBL" id="DSQF01000023">
    <property type="protein sequence ID" value="HGZ44064.1"/>
    <property type="molecule type" value="Genomic_DNA"/>
</dbReference>
<evidence type="ECO:0000256" key="6">
    <source>
        <dbReference type="ARBA" id="ARBA00022833"/>
    </source>
</evidence>
<proteinExistence type="inferred from homology"/>
<organism evidence="12">
    <name type="scientific">Eiseniibacteriota bacterium</name>
    <dbReference type="NCBI Taxonomy" id="2212470"/>
    <lineage>
        <taxon>Bacteria</taxon>
        <taxon>Candidatus Eiseniibacteriota</taxon>
    </lineage>
</organism>
<dbReference type="AlphaFoldDB" id="A0A832I3D7"/>
<dbReference type="PIRSF" id="PIRSF006113">
    <property type="entry name" value="PTP_synth"/>
    <property type="match status" value="1"/>
</dbReference>
<dbReference type="EC" id="4.-.-.-" evidence="9"/>
<dbReference type="InterPro" id="IPR038418">
    <property type="entry name" value="6-PTP_synth/QueD_sf"/>
</dbReference>
<feature type="binding site" evidence="11">
    <location>
        <position position="32"/>
    </location>
    <ligand>
        <name>Zn(2+)</name>
        <dbReference type="ChEBI" id="CHEBI:29105"/>
    </ligand>
</feature>
<dbReference type="InterPro" id="IPR007115">
    <property type="entry name" value="6-PTP_synth/QueD"/>
</dbReference>
<feature type="active site" description="Proton acceptor" evidence="10">
    <location>
        <position position="26"/>
    </location>
</feature>
<dbReference type="PANTHER" id="PTHR12589:SF7">
    <property type="entry name" value="6-PYRUVOYL TETRAHYDROBIOPTERIN SYNTHASE"/>
    <property type="match status" value="1"/>
</dbReference>
<dbReference type="Pfam" id="PF01242">
    <property type="entry name" value="PTPS"/>
    <property type="match status" value="1"/>
</dbReference>
<evidence type="ECO:0000256" key="5">
    <source>
        <dbReference type="ARBA" id="ARBA00022785"/>
    </source>
</evidence>
<feature type="active site" description="Charge relay system" evidence="10">
    <location>
        <position position="110"/>
    </location>
</feature>
<feature type="binding site" evidence="11">
    <location>
        <position position="15"/>
    </location>
    <ligand>
        <name>Zn(2+)</name>
        <dbReference type="ChEBI" id="CHEBI:29105"/>
    </ligand>
</feature>
<keyword evidence="7 9" id="KW-0456">Lyase</keyword>
<evidence type="ECO:0000256" key="11">
    <source>
        <dbReference type="PIRSR" id="PIRSR006113-2"/>
    </source>
</evidence>
<feature type="active site" description="Charge relay system" evidence="10">
    <location>
        <position position="71"/>
    </location>
</feature>
<comment type="caution">
    <text evidence="12">The sequence shown here is derived from an EMBL/GenBank/DDBJ whole genome shotgun (WGS) entry which is preliminary data.</text>
</comment>
<evidence type="ECO:0000256" key="1">
    <source>
        <dbReference type="ARBA" id="ARBA00005061"/>
    </source>
</evidence>
<keyword evidence="4 9" id="KW-0479">Metal-binding</keyword>
<evidence type="ECO:0000256" key="9">
    <source>
        <dbReference type="PIRNR" id="PIRNR006113"/>
    </source>
</evidence>
<comment type="catalytic activity">
    <reaction evidence="8 9">
        <text>7,8-dihydroneopterin 3'-triphosphate + H2O = 6-carboxy-5,6,7,8-tetrahydropterin + triphosphate + acetaldehyde + 2 H(+)</text>
        <dbReference type="Rhea" id="RHEA:27966"/>
        <dbReference type="ChEBI" id="CHEBI:15343"/>
        <dbReference type="ChEBI" id="CHEBI:15377"/>
        <dbReference type="ChEBI" id="CHEBI:15378"/>
        <dbReference type="ChEBI" id="CHEBI:18036"/>
        <dbReference type="ChEBI" id="CHEBI:58462"/>
        <dbReference type="ChEBI" id="CHEBI:61032"/>
        <dbReference type="EC" id="4.1.2.50"/>
    </reaction>
</comment>
<comment type="similarity">
    <text evidence="2 9">Belongs to the PTPS family. QueD subfamily.</text>
</comment>
<sequence>MRVELRKTYTFEAAHRLPHVPPEHKCFRIHGHSFRVEVCVEGEVDPATGWLQDYGEITAIVEPLLKKELDHRTLNDVPGLENPTSERLCLWLWERLKPRLPLLNAITVHETCTARCTYRGQ</sequence>
<reference evidence="12" key="1">
    <citation type="journal article" date="2020" name="mSystems">
        <title>Genome- and Community-Level Interaction Insights into Carbon Utilization and Element Cycling Functions of Hydrothermarchaeota in Hydrothermal Sediment.</title>
        <authorList>
            <person name="Zhou Z."/>
            <person name="Liu Y."/>
            <person name="Xu W."/>
            <person name="Pan J."/>
            <person name="Luo Z.H."/>
            <person name="Li M."/>
        </authorList>
    </citation>
    <scope>NUCLEOTIDE SEQUENCE [LARGE SCALE GENOMIC DNA]</scope>
    <source>
        <strain evidence="12">SpSt-381</strain>
    </source>
</reference>
<dbReference type="SUPFAM" id="SSF55620">
    <property type="entry name" value="Tetrahydrobiopterin biosynthesis enzymes-like"/>
    <property type="match status" value="1"/>
</dbReference>
<dbReference type="GO" id="GO:0046872">
    <property type="term" value="F:metal ion binding"/>
    <property type="evidence" value="ECO:0007669"/>
    <property type="project" value="UniProtKB-KW"/>
</dbReference>
<feature type="binding site" evidence="11">
    <location>
        <position position="30"/>
    </location>
    <ligand>
        <name>Zn(2+)</name>
        <dbReference type="ChEBI" id="CHEBI:29105"/>
    </ligand>
</feature>
<keyword evidence="5 9" id="KW-0671">Queuosine biosynthesis</keyword>
<dbReference type="UniPathway" id="UPA00391"/>
<dbReference type="Gene3D" id="3.30.479.10">
    <property type="entry name" value="6-pyruvoyl tetrahydropterin synthase/QueD"/>
    <property type="match status" value="1"/>
</dbReference>
<gene>
    <name evidence="12" type="primary">queD</name>
    <name evidence="12" type="ORF">ENR23_11710</name>
</gene>
<protein>
    <recommendedName>
        <fullName evidence="3 9">6-carboxy-5,6,7,8-tetrahydropterin synthase</fullName>
        <ecNumber evidence="9">4.-.-.-</ecNumber>
    </recommendedName>
</protein>
<evidence type="ECO:0000256" key="7">
    <source>
        <dbReference type="ARBA" id="ARBA00023239"/>
    </source>
</evidence>